<keyword evidence="1" id="KW-0677">Repeat</keyword>
<evidence type="ECO:0000313" key="7">
    <source>
        <dbReference type="WBParaSite" id="L893_g33303.t1"/>
    </source>
</evidence>
<accession>A0A1I8A6B7</accession>
<keyword evidence="6" id="KW-1185">Reference proteome</keyword>
<feature type="domain" description="EGF-like" evidence="5">
    <location>
        <begin position="48"/>
        <end position="84"/>
    </location>
</feature>
<dbReference type="PROSITE" id="PS50026">
    <property type="entry name" value="EGF_3"/>
    <property type="match status" value="1"/>
</dbReference>
<dbReference type="Gene3D" id="2.10.25.10">
    <property type="entry name" value="Laminin"/>
    <property type="match status" value="1"/>
</dbReference>
<keyword evidence="3" id="KW-0325">Glycoprotein</keyword>
<comment type="caution">
    <text evidence="4">Lacks conserved residue(s) required for the propagation of feature annotation.</text>
</comment>
<keyword evidence="4" id="KW-0245">EGF-like domain</keyword>
<dbReference type="InterPro" id="IPR009030">
    <property type="entry name" value="Growth_fac_rcpt_cys_sf"/>
</dbReference>
<dbReference type="Pfam" id="PF00066">
    <property type="entry name" value="Notch"/>
    <property type="match status" value="1"/>
</dbReference>
<dbReference type="InterPro" id="IPR000742">
    <property type="entry name" value="EGF"/>
</dbReference>
<sequence length="168" mass="18921">MGKSQVFQFARDRDRIATNRSFRYHFQRHLFITDRHGKICSHLLSALRHSSRLRTLLRYGGVCRQRRDEYVCSCPPGFAGEYCEIDHTRLHCNLVNCGDGVCDDKSGSTRCICPVYASGDRCEINNLSNCIDSEYCKGVAANGICDAKCNKPECQHDFGDCEGQGSPQ</sequence>
<evidence type="ECO:0000256" key="1">
    <source>
        <dbReference type="ARBA" id="ARBA00022737"/>
    </source>
</evidence>
<proteinExistence type="predicted"/>
<dbReference type="SUPFAM" id="SSF57184">
    <property type="entry name" value="Growth factor receptor domain"/>
    <property type="match status" value="1"/>
</dbReference>
<keyword evidence="2 4" id="KW-1015">Disulfide bond</keyword>
<dbReference type="Pfam" id="PF00008">
    <property type="entry name" value="EGF"/>
    <property type="match status" value="1"/>
</dbReference>
<dbReference type="Gene3D" id="4.10.470.20">
    <property type="match status" value="1"/>
</dbReference>
<feature type="disulfide bond" evidence="4">
    <location>
        <begin position="74"/>
        <end position="83"/>
    </location>
</feature>
<evidence type="ECO:0000313" key="6">
    <source>
        <dbReference type="Proteomes" id="UP000095287"/>
    </source>
</evidence>
<dbReference type="SUPFAM" id="SSF57196">
    <property type="entry name" value="EGF/Laminin"/>
    <property type="match status" value="1"/>
</dbReference>
<dbReference type="Proteomes" id="UP000095287">
    <property type="component" value="Unplaced"/>
</dbReference>
<dbReference type="SMART" id="SM00004">
    <property type="entry name" value="NL"/>
    <property type="match status" value="1"/>
</dbReference>
<evidence type="ECO:0000256" key="3">
    <source>
        <dbReference type="ARBA" id="ARBA00023180"/>
    </source>
</evidence>
<evidence type="ECO:0000259" key="5">
    <source>
        <dbReference type="PROSITE" id="PS50026"/>
    </source>
</evidence>
<dbReference type="WBParaSite" id="L893_g33303.t1">
    <property type="protein sequence ID" value="L893_g33303.t1"/>
    <property type="gene ID" value="L893_g33303"/>
</dbReference>
<evidence type="ECO:0000256" key="4">
    <source>
        <dbReference type="PROSITE-ProRule" id="PRU00076"/>
    </source>
</evidence>
<dbReference type="InterPro" id="IPR000800">
    <property type="entry name" value="Notch_dom"/>
</dbReference>
<reference evidence="7" key="1">
    <citation type="submission" date="2016-11" db="UniProtKB">
        <authorList>
            <consortium name="WormBaseParasite"/>
        </authorList>
    </citation>
    <scope>IDENTIFICATION</scope>
</reference>
<dbReference type="PROSITE" id="PS00022">
    <property type="entry name" value="EGF_1"/>
    <property type="match status" value="2"/>
</dbReference>
<protein>
    <submittedName>
        <fullName evidence="7">EGF-like domain-containing protein</fullName>
    </submittedName>
</protein>
<dbReference type="AlphaFoldDB" id="A0A1I8A6B7"/>
<organism evidence="6 7">
    <name type="scientific">Steinernema glaseri</name>
    <dbReference type="NCBI Taxonomy" id="37863"/>
    <lineage>
        <taxon>Eukaryota</taxon>
        <taxon>Metazoa</taxon>
        <taxon>Ecdysozoa</taxon>
        <taxon>Nematoda</taxon>
        <taxon>Chromadorea</taxon>
        <taxon>Rhabditida</taxon>
        <taxon>Tylenchina</taxon>
        <taxon>Panagrolaimomorpha</taxon>
        <taxon>Strongyloidoidea</taxon>
        <taxon>Steinernematidae</taxon>
        <taxon>Steinernema</taxon>
    </lineage>
</organism>
<dbReference type="PROSITE" id="PS01186">
    <property type="entry name" value="EGF_2"/>
    <property type="match status" value="1"/>
</dbReference>
<evidence type="ECO:0000256" key="2">
    <source>
        <dbReference type="ARBA" id="ARBA00023157"/>
    </source>
</evidence>
<name>A0A1I8A6B7_9BILA</name>